<dbReference type="InterPro" id="IPR035906">
    <property type="entry name" value="MetI-like_sf"/>
</dbReference>
<dbReference type="AlphaFoldDB" id="A0A5Q2FAS4"/>
<keyword evidence="6 8" id="KW-1133">Transmembrane helix</keyword>
<comment type="subcellular location">
    <subcellularLocation>
        <location evidence="1 8">Cell membrane</location>
        <topology evidence="1 8">Multi-pass membrane protein</topology>
    </subcellularLocation>
</comment>
<keyword evidence="2 8" id="KW-0813">Transport</keyword>
<comment type="similarity">
    <text evidence="8">Belongs to the binding-protein-dependent transport system permease family.</text>
</comment>
<dbReference type="RefSeq" id="WP_153572629.1">
    <property type="nucleotide sequence ID" value="NZ_CP045725.1"/>
</dbReference>
<dbReference type="Gene3D" id="3.40.190.10">
    <property type="entry name" value="Periplasmic binding protein-like II"/>
    <property type="match status" value="2"/>
</dbReference>
<dbReference type="KEGG" id="rain:Rai3103_10885"/>
<proteinExistence type="inferred from homology"/>
<dbReference type="GO" id="GO:0006865">
    <property type="term" value="P:amino acid transport"/>
    <property type="evidence" value="ECO:0007669"/>
    <property type="project" value="UniProtKB-KW"/>
</dbReference>
<feature type="transmembrane region" description="Helical" evidence="8">
    <location>
        <begin position="327"/>
        <end position="350"/>
    </location>
</feature>
<dbReference type="SUPFAM" id="SSF161098">
    <property type="entry name" value="MetI-like"/>
    <property type="match status" value="1"/>
</dbReference>
<evidence type="ECO:0000256" key="7">
    <source>
        <dbReference type="ARBA" id="ARBA00023136"/>
    </source>
</evidence>
<evidence type="ECO:0000256" key="2">
    <source>
        <dbReference type="ARBA" id="ARBA00022448"/>
    </source>
</evidence>
<evidence type="ECO:0000259" key="10">
    <source>
        <dbReference type="PROSITE" id="PS50928"/>
    </source>
</evidence>
<feature type="transmembrane region" description="Helical" evidence="8">
    <location>
        <begin position="462"/>
        <end position="483"/>
    </location>
</feature>
<dbReference type="FunFam" id="1.10.3720.10:FF:000033">
    <property type="entry name" value="Polar amino acid ABC transporter permease"/>
    <property type="match status" value="1"/>
</dbReference>
<evidence type="ECO:0000313" key="11">
    <source>
        <dbReference type="EMBL" id="QGF24100.1"/>
    </source>
</evidence>
<dbReference type="SMART" id="SM00062">
    <property type="entry name" value="PBPb"/>
    <property type="match status" value="1"/>
</dbReference>
<evidence type="ECO:0000256" key="6">
    <source>
        <dbReference type="ARBA" id="ARBA00022989"/>
    </source>
</evidence>
<dbReference type="InterPro" id="IPR000515">
    <property type="entry name" value="MetI-like"/>
</dbReference>
<dbReference type="Pfam" id="PF00528">
    <property type="entry name" value="BPD_transp_1"/>
    <property type="match status" value="1"/>
</dbReference>
<dbReference type="Proteomes" id="UP000386847">
    <property type="component" value="Chromosome"/>
</dbReference>
<evidence type="ECO:0000313" key="12">
    <source>
        <dbReference type="Proteomes" id="UP000386847"/>
    </source>
</evidence>
<dbReference type="InterPro" id="IPR001320">
    <property type="entry name" value="Iontro_rcpt_C"/>
</dbReference>
<gene>
    <name evidence="11" type="ORF">Rai3103_10885</name>
</gene>
<keyword evidence="5" id="KW-0029">Amino-acid transport</keyword>
<dbReference type="GO" id="GO:0015276">
    <property type="term" value="F:ligand-gated monoatomic ion channel activity"/>
    <property type="evidence" value="ECO:0007669"/>
    <property type="project" value="InterPro"/>
</dbReference>
<evidence type="ECO:0000256" key="5">
    <source>
        <dbReference type="ARBA" id="ARBA00022970"/>
    </source>
</evidence>
<dbReference type="NCBIfam" id="TIGR01726">
    <property type="entry name" value="HEQRo_perm_3TM"/>
    <property type="match status" value="1"/>
</dbReference>
<keyword evidence="9" id="KW-0732">Signal</keyword>
<feature type="domain" description="ABC transmembrane type-1" evidence="10">
    <location>
        <begin position="291"/>
        <end position="480"/>
    </location>
</feature>
<feature type="transmembrane region" description="Helical" evidence="8">
    <location>
        <begin position="356"/>
        <end position="376"/>
    </location>
</feature>
<dbReference type="PANTHER" id="PTHR30614:SF46">
    <property type="entry name" value="ABC TRANSPORTER MEMBRANE SPANNING PERMEASE-GLUTAMINE TRANSPORT"/>
    <property type="match status" value="1"/>
</dbReference>
<feature type="transmembrane region" description="Helical" evidence="8">
    <location>
        <begin position="291"/>
        <end position="315"/>
    </location>
</feature>
<feature type="chain" id="PRO_5024450707" evidence="9">
    <location>
        <begin position="32"/>
        <end position="489"/>
    </location>
</feature>
<dbReference type="CDD" id="cd06261">
    <property type="entry name" value="TM_PBP2"/>
    <property type="match status" value="1"/>
</dbReference>
<dbReference type="PROSITE" id="PS50928">
    <property type="entry name" value="ABC_TM1"/>
    <property type="match status" value="1"/>
</dbReference>
<evidence type="ECO:0000256" key="9">
    <source>
        <dbReference type="SAM" id="SignalP"/>
    </source>
</evidence>
<evidence type="ECO:0000256" key="1">
    <source>
        <dbReference type="ARBA" id="ARBA00004651"/>
    </source>
</evidence>
<dbReference type="InterPro" id="IPR010065">
    <property type="entry name" value="AA_ABC_transptr_permease_3TM"/>
</dbReference>
<accession>A0A5Q2FAS4</accession>
<dbReference type="PANTHER" id="PTHR30614">
    <property type="entry name" value="MEMBRANE COMPONENT OF AMINO ACID ABC TRANSPORTER"/>
    <property type="match status" value="1"/>
</dbReference>
<sequence>MRHILDRQRRAPAVVALVSLLLMLASPFARAATPAPNPNNKPAQGKHYVVGTDTTFAPFEFRSESGEMVGIDMDLLRAVAKDQGFSVEIRSLGFDAAVQALQSKQVDAVMAGMSITDARKKVFDFSDAYYDSGVQFAAPKASSVAKLEDLRGKRVAVKTGTAGADYADSVKGQYGFTTVAFSQTADMVNDVTAGSSAAYVDDYPVVAYSIQQGAPMKLVGDKAPAGSYGVAVNKGTDPELIEAFNQGLANLRANGQYDQILAKYLGAQGTTQRSGFFALLADTFPTLMKGLAITAAAAALSIAIAMVLGIAFGFLKVSGNPLLNAIASVYVWIFRGTPVLVQVFFFYFGIPAVTGVTLTALTAGVLTLSLNAGAYMTEIVRGGIQGVDRGQMEAARSLGLPYMKSMTKVVLPQAIKIMTPSFINQFIITLKDTSLLAVIGLAELTYMGQQIIARNFRSFEMWLIIGVIYFIVIGLLTVASNTVDKRFNK</sequence>
<dbReference type="GO" id="GO:0043190">
    <property type="term" value="C:ATP-binding cassette (ABC) transporter complex"/>
    <property type="evidence" value="ECO:0007669"/>
    <property type="project" value="InterPro"/>
</dbReference>
<dbReference type="InterPro" id="IPR001638">
    <property type="entry name" value="Solute-binding_3/MltF_N"/>
</dbReference>
<keyword evidence="12" id="KW-1185">Reference proteome</keyword>
<dbReference type="Gene3D" id="1.10.3720.10">
    <property type="entry name" value="MetI-like"/>
    <property type="match status" value="1"/>
</dbReference>
<evidence type="ECO:0000256" key="3">
    <source>
        <dbReference type="ARBA" id="ARBA00022475"/>
    </source>
</evidence>
<evidence type="ECO:0000256" key="4">
    <source>
        <dbReference type="ARBA" id="ARBA00022692"/>
    </source>
</evidence>
<keyword evidence="7 8" id="KW-0472">Membrane</keyword>
<feature type="signal peptide" evidence="9">
    <location>
        <begin position="1"/>
        <end position="31"/>
    </location>
</feature>
<evidence type="ECO:0000256" key="8">
    <source>
        <dbReference type="RuleBase" id="RU363032"/>
    </source>
</evidence>
<keyword evidence="4 8" id="KW-0812">Transmembrane</keyword>
<dbReference type="InterPro" id="IPR043429">
    <property type="entry name" value="ArtM/GltK/GlnP/TcyL/YhdX-like"/>
</dbReference>
<keyword evidence="3" id="KW-1003">Cell membrane</keyword>
<dbReference type="CDD" id="cd13619">
    <property type="entry name" value="PBP2_GlnP"/>
    <property type="match status" value="1"/>
</dbReference>
<protein>
    <submittedName>
        <fullName evidence="11">ABC transporter permease subunit</fullName>
    </submittedName>
</protein>
<dbReference type="Pfam" id="PF00497">
    <property type="entry name" value="SBP_bac_3"/>
    <property type="match status" value="1"/>
</dbReference>
<dbReference type="SMART" id="SM00079">
    <property type="entry name" value="PBPe"/>
    <property type="match status" value="1"/>
</dbReference>
<name>A0A5Q2FAS4_9ACTN</name>
<organism evidence="11 12">
    <name type="scientific">Raineyella fluvialis</name>
    <dbReference type="NCBI Taxonomy" id="2662261"/>
    <lineage>
        <taxon>Bacteria</taxon>
        <taxon>Bacillati</taxon>
        <taxon>Actinomycetota</taxon>
        <taxon>Actinomycetes</taxon>
        <taxon>Propionibacteriales</taxon>
        <taxon>Propionibacteriaceae</taxon>
        <taxon>Raineyella</taxon>
    </lineage>
</organism>
<dbReference type="EMBL" id="CP045725">
    <property type="protein sequence ID" value="QGF24100.1"/>
    <property type="molecule type" value="Genomic_DNA"/>
</dbReference>
<dbReference type="SUPFAM" id="SSF53850">
    <property type="entry name" value="Periplasmic binding protein-like II"/>
    <property type="match status" value="1"/>
</dbReference>
<reference evidence="11 12" key="1">
    <citation type="submission" date="2019-10" db="EMBL/GenBank/DDBJ databases">
        <title>Genomic analysis of Raineyella sp. CBA3103.</title>
        <authorList>
            <person name="Roh S.W."/>
        </authorList>
    </citation>
    <scope>NUCLEOTIDE SEQUENCE [LARGE SCALE GENOMIC DNA]</scope>
    <source>
        <strain evidence="11 12">CBA3103</strain>
    </source>
</reference>